<dbReference type="Proteomes" id="UP000319927">
    <property type="component" value="Unassembled WGS sequence"/>
</dbReference>
<comment type="caution">
    <text evidence="1">The sequence shown here is derived from an EMBL/GenBank/DDBJ whole genome shotgun (WGS) entry which is preliminary data.</text>
</comment>
<gene>
    <name evidence="1" type="ORF">FHX75_111188</name>
</gene>
<reference evidence="1 2" key="1">
    <citation type="submission" date="2019-06" db="EMBL/GenBank/DDBJ databases">
        <title>Sequencing the genomes of 1000 actinobacteria strains.</title>
        <authorList>
            <person name="Klenk H.-P."/>
        </authorList>
    </citation>
    <scope>NUCLEOTIDE SEQUENCE [LARGE SCALE GENOMIC DNA]</scope>
    <source>
        <strain evidence="1 2">DSM 102131</strain>
    </source>
</reference>
<sequence>MSVTIAVEVPTGSPVNAVHFAARNDTSHLAALIALVDAGTVRVDITASRPLTDLAAVHRDAESDRTRGKIIFVP</sequence>
<dbReference type="RefSeq" id="WP_154937028.1">
    <property type="nucleotide sequence ID" value="NZ_VIXA01000001.1"/>
</dbReference>
<dbReference type="Gene3D" id="3.90.180.10">
    <property type="entry name" value="Medium-chain alcohol dehydrogenases, catalytic domain"/>
    <property type="match status" value="1"/>
</dbReference>
<keyword evidence="2" id="KW-1185">Reference proteome</keyword>
<evidence type="ECO:0000313" key="2">
    <source>
        <dbReference type="Proteomes" id="UP000319927"/>
    </source>
</evidence>
<dbReference type="Pfam" id="PF13602">
    <property type="entry name" value="ADH_zinc_N_2"/>
    <property type="match status" value="1"/>
</dbReference>
<accession>A0A561WVZ9</accession>
<dbReference type="OrthoDB" id="9801186at2"/>
<dbReference type="AlphaFoldDB" id="A0A561WVZ9"/>
<organism evidence="1 2">
    <name type="scientific">Micromonospora palomenae</name>
    <dbReference type="NCBI Taxonomy" id="1461247"/>
    <lineage>
        <taxon>Bacteria</taxon>
        <taxon>Bacillati</taxon>
        <taxon>Actinomycetota</taxon>
        <taxon>Actinomycetes</taxon>
        <taxon>Micromonosporales</taxon>
        <taxon>Micromonosporaceae</taxon>
        <taxon>Micromonospora</taxon>
    </lineage>
</organism>
<dbReference type="EMBL" id="VIXA01000001">
    <property type="protein sequence ID" value="TWG28037.1"/>
    <property type="molecule type" value="Genomic_DNA"/>
</dbReference>
<protein>
    <submittedName>
        <fullName evidence="1">Zinc-binding alcohol dehydrogenase family protein</fullName>
    </submittedName>
</protein>
<name>A0A561WVZ9_9ACTN</name>
<dbReference type="Gene3D" id="3.40.50.720">
    <property type="entry name" value="NAD(P)-binding Rossmann-like Domain"/>
    <property type="match status" value="1"/>
</dbReference>
<evidence type="ECO:0000313" key="1">
    <source>
        <dbReference type="EMBL" id="TWG28037.1"/>
    </source>
</evidence>
<proteinExistence type="predicted"/>